<evidence type="ECO:0000256" key="10">
    <source>
        <dbReference type="SAM" id="Phobius"/>
    </source>
</evidence>
<evidence type="ECO:0000259" key="12">
    <source>
        <dbReference type="Pfam" id="PF13490"/>
    </source>
</evidence>
<dbReference type="InterPro" id="IPR018764">
    <property type="entry name" value="RskA_C"/>
</dbReference>
<proteinExistence type="predicted"/>
<feature type="domain" description="Anti-sigma K factor RskA C-terminal" evidence="11">
    <location>
        <begin position="120"/>
        <end position="254"/>
    </location>
</feature>
<evidence type="ECO:0000259" key="11">
    <source>
        <dbReference type="Pfam" id="PF10099"/>
    </source>
</evidence>
<organism evidence="13 14">
    <name type="scientific">Actinomarinicola tropica</name>
    <dbReference type="NCBI Taxonomy" id="2789776"/>
    <lineage>
        <taxon>Bacteria</taxon>
        <taxon>Bacillati</taxon>
        <taxon>Actinomycetota</taxon>
        <taxon>Acidimicrobiia</taxon>
        <taxon>Acidimicrobiales</taxon>
        <taxon>Iamiaceae</taxon>
        <taxon>Actinomarinicola</taxon>
    </lineage>
</organism>
<evidence type="ECO:0000256" key="3">
    <source>
        <dbReference type="ARBA" id="ARBA00022475"/>
    </source>
</evidence>
<keyword evidence="3" id="KW-1003">Cell membrane</keyword>
<dbReference type="PANTHER" id="PTHR37461:SF1">
    <property type="entry name" value="ANTI-SIGMA-K FACTOR RSKA"/>
    <property type="match status" value="1"/>
</dbReference>
<dbReference type="Pfam" id="PF10099">
    <property type="entry name" value="RskA_C"/>
    <property type="match status" value="1"/>
</dbReference>
<evidence type="ECO:0000256" key="8">
    <source>
        <dbReference type="ARBA" id="ARBA00030803"/>
    </source>
</evidence>
<protein>
    <recommendedName>
        <fullName evidence="8">Regulator of SigK</fullName>
    </recommendedName>
    <alternativeName>
        <fullName evidence="7">Sigma-K anti-sigma factor RskA</fullName>
    </alternativeName>
</protein>
<dbReference type="GO" id="GO:0006417">
    <property type="term" value="P:regulation of translation"/>
    <property type="evidence" value="ECO:0007669"/>
    <property type="project" value="TreeGrafter"/>
</dbReference>
<keyword evidence="6 10" id="KW-0472">Membrane</keyword>
<sequence>MSGTSTTSCPASCWSRHPGDVSMSDDLHHLAAAYALDALEPDERARFEAHLAGCPDCAADIDELRGTAGELAGATAVEPPPELRSRVLAAAATTPQEPRELARAGGGRATSGSRPLVPLAAAAVLLLVALAAGLVARDAVVDRDRATDLLAVLAAPDVELVTLESAGPPGAVRVAWSASTDGAVVIGSDLPDPGDDRVYELWSLGRDGPTSAGLLEPDTEGRLERRVALPVEPVDGWGITIEPAGGSPQPTGDILYAG</sequence>
<evidence type="ECO:0000256" key="9">
    <source>
        <dbReference type="SAM" id="MobiDB-lite"/>
    </source>
</evidence>
<keyword evidence="5 10" id="KW-1133">Transmembrane helix</keyword>
<dbReference type="InterPro" id="IPR041916">
    <property type="entry name" value="Anti_sigma_zinc_sf"/>
</dbReference>
<dbReference type="EMBL" id="CP045851">
    <property type="protein sequence ID" value="QGG96025.1"/>
    <property type="molecule type" value="Genomic_DNA"/>
</dbReference>
<dbReference type="GO" id="GO:0005886">
    <property type="term" value="C:plasma membrane"/>
    <property type="evidence" value="ECO:0007669"/>
    <property type="project" value="UniProtKB-SubCell"/>
</dbReference>
<evidence type="ECO:0000256" key="2">
    <source>
        <dbReference type="ARBA" id="ARBA00004236"/>
    </source>
</evidence>
<evidence type="ECO:0000256" key="7">
    <source>
        <dbReference type="ARBA" id="ARBA00029829"/>
    </source>
</evidence>
<evidence type="ECO:0000313" key="14">
    <source>
        <dbReference type="Proteomes" id="UP000334019"/>
    </source>
</evidence>
<dbReference type="Gene3D" id="1.10.10.1320">
    <property type="entry name" value="Anti-sigma factor, zinc-finger domain"/>
    <property type="match status" value="1"/>
</dbReference>
<reference evidence="13 14" key="1">
    <citation type="submission" date="2019-11" db="EMBL/GenBank/DDBJ databases">
        <authorList>
            <person name="He Y."/>
        </authorList>
    </citation>
    <scope>NUCLEOTIDE SEQUENCE [LARGE SCALE GENOMIC DNA]</scope>
    <source>
        <strain evidence="13 14">SCSIO 58843</strain>
    </source>
</reference>
<keyword evidence="4 10" id="KW-0812">Transmembrane</keyword>
<feature type="domain" description="Putative zinc-finger" evidence="12">
    <location>
        <begin position="27"/>
        <end position="58"/>
    </location>
</feature>
<dbReference type="Proteomes" id="UP000334019">
    <property type="component" value="Chromosome"/>
</dbReference>
<dbReference type="Pfam" id="PF13490">
    <property type="entry name" value="zf-HC2"/>
    <property type="match status" value="1"/>
</dbReference>
<feature type="region of interest" description="Disordered" evidence="9">
    <location>
        <begin position="92"/>
        <end position="111"/>
    </location>
</feature>
<dbReference type="InterPro" id="IPR051474">
    <property type="entry name" value="Anti-sigma-K/W_factor"/>
</dbReference>
<evidence type="ECO:0000256" key="4">
    <source>
        <dbReference type="ARBA" id="ARBA00022692"/>
    </source>
</evidence>
<dbReference type="GO" id="GO:0016989">
    <property type="term" value="F:sigma factor antagonist activity"/>
    <property type="evidence" value="ECO:0007669"/>
    <property type="project" value="TreeGrafter"/>
</dbReference>
<evidence type="ECO:0000256" key="1">
    <source>
        <dbReference type="ARBA" id="ARBA00004167"/>
    </source>
</evidence>
<name>A0A5Q2RS50_9ACTN</name>
<dbReference type="AlphaFoldDB" id="A0A5Q2RS50"/>
<evidence type="ECO:0000313" key="13">
    <source>
        <dbReference type="EMBL" id="QGG96025.1"/>
    </source>
</evidence>
<dbReference type="KEGG" id="atq:GH723_13470"/>
<gene>
    <name evidence="13" type="ORF">GH723_13470</name>
</gene>
<evidence type="ECO:0000256" key="5">
    <source>
        <dbReference type="ARBA" id="ARBA00022989"/>
    </source>
</evidence>
<feature type="transmembrane region" description="Helical" evidence="10">
    <location>
        <begin position="116"/>
        <end position="136"/>
    </location>
</feature>
<comment type="subcellular location">
    <subcellularLocation>
        <location evidence="2">Cell membrane</location>
    </subcellularLocation>
    <subcellularLocation>
        <location evidence="1">Membrane</location>
        <topology evidence="1">Single-pass membrane protein</topology>
    </subcellularLocation>
</comment>
<evidence type="ECO:0000256" key="6">
    <source>
        <dbReference type="ARBA" id="ARBA00023136"/>
    </source>
</evidence>
<dbReference type="PANTHER" id="PTHR37461">
    <property type="entry name" value="ANTI-SIGMA-K FACTOR RSKA"/>
    <property type="match status" value="1"/>
</dbReference>
<accession>A0A5Q2RS50</accession>
<dbReference type="InterPro" id="IPR027383">
    <property type="entry name" value="Znf_put"/>
</dbReference>
<keyword evidence="14" id="KW-1185">Reference proteome</keyword>